<reference evidence="1" key="1">
    <citation type="submission" date="2022-05" db="EMBL/GenBank/DDBJ databases">
        <title>The Musa troglodytarum L. genome provides insights into the mechanism of non-climacteric behaviour and enrichment of carotenoids.</title>
        <authorList>
            <person name="Wang J."/>
        </authorList>
    </citation>
    <scope>NUCLEOTIDE SEQUENCE</scope>
    <source>
        <tissue evidence="1">Leaf</tissue>
    </source>
</reference>
<dbReference type="Proteomes" id="UP001055439">
    <property type="component" value="Chromosome 10"/>
</dbReference>
<dbReference type="EMBL" id="CP097503">
    <property type="protein sequence ID" value="URD79347.1"/>
    <property type="molecule type" value="Genomic_DNA"/>
</dbReference>
<proteinExistence type="predicted"/>
<keyword evidence="2" id="KW-1185">Reference proteome</keyword>
<accession>A0A9E7ENM4</accession>
<name>A0A9E7ENM4_9LILI</name>
<evidence type="ECO:0000313" key="1">
    <source>
        <dbReference type="EMBL" id="URD79347.1"/>
    </source>
</evidence>
<evidence type="ECO:0000313" key="2">
    <source>
        <dbReference type="Proteomes" id="UP001055439"/>
    </source>
</evidence>
<gene>
    <name evidence="1" type="ORF">MUK42_33164</name>
</gene>
<organism evidence="1 2">
    <name type="scientific">Musa troglodytarum</name>
    <name type="common">fe'i banana</name>
    <dbReference type="NCBI Taxonomy" id="320322"/>
    <lineage>
        <taxon>Eukaryota</taxon>
        <taxon>Viridiplantae</taxon>
        <taxon>Streptophyta</taxon>
        <taxon>Embryophyta</taxon>
        <taxon>Tracheophyta</taxon>
        <taxon>Spermatophyta</taxon>
        <taxon>Magnoliopsida</taxon>
        <taxon>Liliopsida</taxon>
        <taxon>Zingiberales</taxon>
        <taxon>Musaceae</taxon>
        <taxon>Musa</taxon>
    </lineage>
</organism>
<protein>
    <submittedName>
        <fullName evidence="1">Bestrophin, RFP-TM, chloride channel</fullName>
    </submittedName>
</protein>
<dbReference type="AlphaFoldDB" id="A0A9E7ENM4"/>
<sequence length="68" mass="7426">MVMSASEDEAGFKRSLLNHIMAFPVVLKVGVLIEEPMLALGGLCKHLQNSIQEAIAIENSVNVDFLSR</sequence>